<sequence length="49" mass="5288">MFLTIMVLAIAMGAGYCLGGLVVFKAIGRELNKHGFKLGIGFKWGKTND</sequence>
<proteinExistence type="predicted"/>
<evidence type="ECO:0000313" key="3">
    <source>
        <dbReference type="Proteomes" id="UP000028875"/>
    </source>
</evidence>
<accession>A0A024QAN0</accession>
<comment type="caution">
    <text evidence="2">The sequence shown here is derived from an EMBL/GenBank/DDBJ whole genome shotgun (WGS) entry which is preliminary data.</text>
</comment>
<gene>
    <name evidence="2" type="ORF">BN990_01839</name>
</gene>
<dbReference type="AlphaFoldDB" id="A0A024QAN0"/>
<name>A0A024QAN0_9BACI</name>
<feature type="transmembrane region" description="Helical" evidence="1">
    <location>
        <begin position="6"/>
        <end position="27"/>
    </location>
</feature>
<keyword evidence="1" id="KW-0472">Membrane</keyword>
<dbReference type="RefSeq" id="WP_158295229.1">
    <property type="nucleotide sequence ID" value="NZ_BNER01000002.1"/>
</dbReference>
<evidence type="ECO:0000313" key="2">
    <source>
        <dbReference type="EMBL" id="CDQ39534.1"/>
    </source>
</evidence>
<organism evidence="2 3">
    <name type="scientific">Virgibacillus massiliensis</name>
    <dbReference type="NCBI Taxonomy" id="1462526"/>
    <lineage>
        <taxon>Bacteria</taxon>
        <taxon>Bacillati</taxon>
        <taxon>Bacillota</taxon>
        <taxon>Bacilli</taxon>
        <taxon>Bacillales</taxon>
        <taxon>Bacillaceae</taxon>
        <taxon>Virgibacillus</taxon>
    </lineage>
</organism>
<keyword evidence="1" id="KW-0812">Transmembrane</keyword>
<evidence type="ECO:0000256" key="1">
    <source>
        <dbReference type="SAM" id="Phobius"/>
    </source>
</evidence>
<dbReference type="EMBL" id="CCDP010000001">
    <property type="protein sequence ID" value="CDQ39534.1"/>
    <property type="molecule type" value="Genomic_DNA"/>
</dbReference>
<dbReference type="STRING" id="1462526.BN990_01839"/>
<protein>
    <submittedName>
        <fullName evidence="2">Uncharacterized protein</fullName>
    </submittedName>
</protein>
<reference evidence="2 3" key="1">
    <citation type="submission" date="2014-03" db="EMBL/GenBank/DDBJ databases">
        <authorList>
            <person name="Urmite Genomes U."/>
        </authorList>
    </citation>
    <scope>NUCLEOTIDE SEQUENCE [LARGE SCALE GENOMIC DNA]</scope>
    <source>
        <strain evidence="2 3">Vm-5</strain>
    </source>
</reference>
<keyword evidence="1" id="KW-1133">Transmembrane helix</keyword>
<reference evidence="3" key="2">
    <citation type="submission" date="2014-05" db="EMBL/GenBank/DDBJ databases">
        <title>Draft genome sequence of Virgibacillus massiliensis Vm-5.</title>
        <authorList>
            <person name="Khelaifia S."/>
            <person name="Croce O."/>
            <person name="Lagier J.C."/>
            <person name="Raoult D."/>
        </authorList>
    </citation>
    <scope>NUCLEOTIDE SEQUENCE [LARGE SCALE GENOMIC DNA]</scope>
    <source>
        <strain evidence="3">Vm-5</strain>
    </source>
</reference>
<dbReference type="Proteomes" id="UP000028875">
    <property type="component" value="Unassembled WGS sequence"/>
</dbReference>
<keyword evidence="3" id="KW-1185">Reference proteome</keyword>